<protein>
    <recommendedName>
        <fullName evidence="7">FYVE-type domain-containing protein</fullName>
    </recommendedName>
</protein>
<keyword evidence="9" id="KW-1185">Reference proteome</keyword>
<accession>A0A8S1MBG9</accession>
<dbReference type="SMART" id="SM00064">
    <property type="entry name" value="FYVE"/>
    <property type="match status" value="1"/>
</dbReference>
<dbReference type="InterPro" id="IPR000306">
    <property type="entry name" value="Znf_FYVE"/>
</dbReference>
<dbReference type="OrthoDB" id="305729at2759"/>
<feature type="region of interest" description="Disordered" evidence="5">
    <location>
        <begin position="479"/>
        <end position="503"/>
    </location>
</feature>
<dbReference type="Pfam" id="PF01363">
    <property type="entry name" value="FYVE"/>
    <property type="match status" value="1"/>
</dbReference>
<keyword evidence="2 4" id="KW-0863">Zinc-finger</keyword>
<dbReference type="AlphaFoldDB" id="A0A8S1MBG9"/>
<dbReference type="PANTHER" id="PTHR39490:SF8">
    <property type="entry name" value="ZINC FINGER FYVE DOMAIN-CONTAINING PROTEIN 21"/>
    <property type="match status" value="1"/>
</dbReference>
<organism evidence="8 9">
    <name type="scientific">Paramecium sonneborni</name>
    <dbReference type="NCBI Taxonomy" id="65129"/>
    <lineage>
        <taxon>Eukaryota</taxon>
        <taxon>Sar</taxon>
        <taxon>Alveolata</taxon>
        <taxon>Ciliophora</taxon>
        <taxon>Intramacronucleata</taxon>
        <taxon>Oligohymenophorea</taxon>
        <taxon>Peniculida</taxon>
        <taxon>Parameciidae</taxon>
        <taxon>Paramecium</taxon>
    </lineage>
</organism>
<dbReference type="Proteomes" id="UP000692954">
    <property type="component" value="Unassembled WGS sequence"/>
</dbReference>
<evidence type="ECO:0000256" key="2">
    <source>
        <dbReference type="ARBA" id="ARBA00022771"/>
    </source>
</evidence>
<sequence>MSKPQPIFIYGINIKDDRGKLKNCQLCGAKFTMSVKEHQCKRCKRAVCDKCAPNKAQVQKADGVSKKAHRLCNFCKDESDSQKRFIEQYKISFNKDSFSQQWLQSFGTDITKAQNDFLNALEDAKLSKDTNAYDIFKAKLEVLINDIDGFVNYSIKEFLVASLKNVESFRQKEVVKTSILRVAGTLLLLYPQIGYSHELVLITYFLLCFASEASAYILLTAVYAHILPSQLYPKANTKYDLVNEYAIVVGILKDALQVDSNDLTVIKSFLQQKLKTYLLTLSINLFLFETTFFIISSVLTSGSNGYMDLLAQMAILCSLSNQEMQKNKFNHEETELFMLRQLRTNQLSVLQKQTQNCDFESYKKVYITTRSDSIKVDNLNLNTRQSLIKPDIQKISEINQKLQDQVDRRDQEMKNLNDEIIQLRDKIKQLQKENSILINQKQNNDAELYKIKLHELRIDNSELKSQIEQLKNEISKYKLQSEEDSRTNTKKQRNQTVDSDYENDLEEISQFKLKYEQQIRNLKKQAEEKKSQNQPNQSQIDELKENYENKIKQLQKQIFQLQQQNNVDEIRDLKIQNQQLQMKLEKMKDDKNKSELIQQKNDEIDLLTELNEELTKENQRLSKQLRDLKSQSGASSAQYIKVLEEQNKLLESKIEQYNQIIQELVTQIEKVKIEKQKQLEFSDLKIKQKEDLEDMKMIVEIRTVQTQILKGILKENQTQLSDLIIIITQMRQILEKSKQLKL</sequence>
<dbReference type="InterPro" id="IPR017455">
    <property type="entry name" value="Znf_FYVE-rel"/>
</dbReference>
<dbReference type="InterPro" id="IPR052113">
    <property type="entry name" value="FYVE-type_Zinc_Finger"/>
</dbReference>
<keyword evidence="6" id="KW-1133">Transmembrane helix</keyword>
<evidence type="ECO:0000259" key="7">
    <source>
        <dbReference type="PROSITE" id="PS50178"/>
    </source>
</evidence>
<dbReference type="EMBL" id="CAJJDN010000036">
    <property type="protein sequence ID" value="CAD8077597.1"/>
    <property type="molecule type" value="Genomic_DNA"/>
</dbReference>
<dbReference type="GO" id="GO:0008270">
    <property type="term" value="F:zinc ion binding"/>
    <property type="evidence" value="ECO:0007669"/>
    <property type="project" value="UniProtKB-KW"/>
</dbReference>
<keyword evidence="6" id="KW-0472">Membrane</keyword>
<keyword evidence="6" id="KW-0812">Transmembrane</keyword>
<dbReference type="CDD" id="cd00065">
    <property type="entry name" value="FYVE_like_SF"/>
    <property type="match status" value="1"/>
</dbReference>
<reference evidence="8" key="1">
    <citation type="submission" date="2021-01" db="EMBL/GenBank/DDBJ databases">
        <authorList>
            <consortium name="Genoscope - CEA"/>
            <person name="William W."/>
        </authorList>
    </citation>
    <scope>NUCLEOTIDE SEQUENCE</scope>
</reference>
<feature type="domain" description="FYVE-type" evidence="7">
    <location>
        <begin position="18"/>
        <end position="80"/>
    </location>
</feature>
<evidence type="ECO:0000256" key="6">
    <source>
        <dbReference type="SAM" id="Phobius"/>
    </source>
</evidence>
<dbReference type="PANTHER" id="PTHR39490">
    <property type="entry name" value="ARRESTIN DOMAIN-CONTAINING PROTEIN D"/>
    <property type="match status" value="1"/>
</dbReference>
<evidence type="ECO:0000256" key="1">
    <source>
        <dbReference type="ARBA" id="ARBA00022723"/>
    </source>
</evidence>
<keyword evidence="1" id="KW-0479">Metal-binding</keyword>
<keyword evidence="3" id="KW-0862">Zinc</keyword>
<comment type="caution">
    <text evidence="8">The sequence shown here is derived from an EMBL/GenBank/DDBJ whole genome shotgun (WGS) entry which is preliminary data.</text>
</comment>
<name>A0A8S1MBG9_9CILI</name>
<evidence type="ECO:0000313" key="8">
    <source>
        <dbReference type="EMBL" id="CAD8077597.1"/>
    </source>
</evidence>
<dbReference type="PROSITE" id="PS50178">
    <property type="entry name" value="ZF_FYVE"/>
    <property type="match status" value="1"/>
</dbReference>
<evidence type="ECO:0000313" key="9">
    <source>
        <dbReference type="Proteomes" id="UP000692954"/>
    </source>
</evidence>
<feature type="transmembrane region" description="Helical" evidence="6">
    <location>
        <begin position="277"/>
        <end position="299"/>
    </location>
</feature>
<feature type="transmembrane region" description="Helical" evidence="6">
    <location>
        <begin position="201"/>
        <end position="224"/>
    </location>
</feature>
<proteinExistence type="predicted"/>
<evidence type="ECO:0000256" key="3">
    <source>
        <dbReference type="ARBA" id="ARBA00022833"/>
    </source>
</evidence>
<gene>
    <name evidence="8" type="ORF">PSON_ATCC_30995.1.T0360209</name>
</gene>
<evidence type="ECO:0000256" key="4">
    <source>
        <dbReference type="PROSITE-ProRule" id="PRU00091"/>
    </source>
</evidence>
<evidence type="ECO:0000256" key="5">
    <source>
        <dbReference type="SAM" id="MobiDB-lite"/>
    </source>
</evidence>